<dbReference type="AlphaFoldDB" id="A0A1Z5JKW1"/>
<name>A0A1Z5JKW1_FISSO</name>
<feature type="domain" description="Bromo" evidence="4">
    <location>
        <begin position="186"/>
        <end position="256"/>
    </location>
</feature>
<evidence type="ECO:0000313" key="6">
    <source>
        <dbReference type="Proteomes" id="UP000198406"/>
    </source>
</evidence>
<evidence type="ECO:0000313" key="5">
    <source>
        <dbReference type="EMBL" id="GAX14418.1"/>
    </source>
</evidence>
<feature type="compositionally biased region" description="Polar residues" evidence="3">
    <location>
        <begin position="310"/>
        <end position="329"/>
    </location>
</feature>
<keyword evidence="6" id="KW-1185">Reference proteome</keyword>
<keyword evidence="1 2" id="KW-0103">Bromodomain</keyword>
<dbReference type="PROSITE" id="PS50014">
    <property type="entry name" value="BROMODOMAIN_2"/>
    <property type="match status" value="1"/>
</dbReference>
<dbReference type="OrthoDB" id="1742084at2759"/>
<feature type="region of interest" description="Disordered" evidence="3">
    <location>
        <begin position="274"/>
        <end position="329"/>
    </location>
</feature>
<dbReference type="Pfam" id="PF00439">
    <property type="entry name" value="Bromodomain"/>
    <property type="match status" value="1"/>
</dbReference>
<feature type="region of interest" description="Disordered" evidence="3">
    <location>
        <begin position="1"/>
        <end position="37"/>
    </location>
</feature>
<sequence>MSKPSEEKETPSDETAENKEIPSRTSSESASELKISSTNNNDLLPATLFRMTKGLPRRELNLMVVEATECEEQLQSDIALLEKALESGETDEATNELLQNVLTPLDKYWTASSLLGRLRDDWTLPSILVATEANESNENLNMLENQLRSPSSDRGAEKLIETLSNPIYTKEQPNTPILLGLWKKIYNHKASFVFKKPVRPEEAPGYIERIVFPMDLSMIRKLIVARTIKSYAELHQYIGLISHNCVKYNGRESEYGRVAREFEAAADELIRQAVENHGTEKNTIEPTITNTDNTLTADADPTQRAPNPPASATTQPSEQEAPTTEITAS</sequence>
<evidence type="ECO:0000256" key="1">
    <source>
        <dbReference type="ARBA" id="ARBA00023117"/>
    </source>
</evidence>
<dbReference type="Gene3D" id="1.20.920.10">
    <property type="entry name" value="Bromodomain-like"/>
    <property type="match status" value="1"/>
</dbReference>
<feature type="compositionally biased region" description="Low complexity" evidence="3">
    <location>
        <begin position="286"/>
        <end position="302"/>
    </location>
</feature>
<gene>
    <name evidence="5" type="ORF">FisN_11Hu123</name>
</gene>
<dbReference type="PANTHER" id="PTHR15398:SF4">
    <property type="entry name" value="BROMODOMAIN-CONTAINING PROTEIN 8 ISOFORM X1"/>
    <property type="match status" value="1"/>
</dbReference>
<comment type="caution">
    <text evidence="5">The sequence shown here is derived from an EMBL/GenBank/DDBJ whole genome shotgun (WGS) entry which is preliminary data.</text>
</comment>
<dbReference type="EMBL" id="BDSP01000080">
    <property type="protein sequence ID" value="GAX14418.1"/>
    <property type="molecule type" value="Genomic_DNA"/>
</dbReference>
<dbReference type="InterPro" id="IPR036427">
    <property type="entry name" value="Bromodomain-like_sf"/>
</dbReference>
<evidence type="ECO:0000259" key="4">
    <source>
        <dbReference type="PROSITE" id="PS50014"/>
    </source>
</evidence>
<dbReference type="PANTHER" id="PTHR15398">
    <property type="entry name" value="BROMODOMAIN-CONTAINING PROTEIN 8"/>
    <property type="match status" value="1"/>
</dbReference>
<dbReference type="Proteomes" id="UP000198406">
    <property type="component" value="Unassembled WGS sequence"/>
</dbReference>
<evidence type="ECO:0000256" key="3">
    <source>
        <dbReference type="SAM" id="MobiDB-lite"/>
    </source>
</evidence>
<dbReference type="CDD" id="cd04369">
    <property type="entry name" value="Bromodomain"/>
    <property type="match status" value="1"/>
</dbReference>
<dbReference type="SUPFAM" id="SSF47370">
    <property type="entry name" value="Bromodomain"/>
    <property type="match status" value="1"/>
</dbReference>
<dbReference type="PRINTS" id="PR00503">
    <property type="entry name" value="BROMODOMAIN"/>
</dbReference>
<accession>A0A1Z5JKW1</accession>
<organism evidence="5 6">
    <name type="scientific">Fistulifera solaris</name>
    <name type="common">Oleaginous diatom</name>
    <dbReference type="NCBI Taxonomy" id="1519565"/>
    <lineage>
        <taxon>Eukaryota</taxon>
        <taxon>Sar</taxon>
        <taxon>Stramenopiles</taxon>
        <taxon>Ochrophyta</taxon>
        <taxon>Bacillariophyta</taxon>
        <taxon>Bacillariophyceae</taxon>
        <taxon>Bacillariophycidae</taxon>
        <taxon>Naviculales</taxon>
        <taxon>Naviculaceae</taxon>
        <taxon>Fistulifera</taxon>
    </lineage>
</organism>
<feature type="compositionally biased region" description="Low complexity" evidence="3">
    <location>
        <begin position="26"/>
        <end position="37"/>
    </location>
</feature>
<feature type="compositionally biased region" description="Basic and acidic residues" evidence="3">
    <location>
        <begin position="1"/>
        <end position="22"/>
    </location>
</feature>
<protein>
    <recommendedName>
        <fullName evidence="4">Bromo domain-containing protein</fullName>
    </recommendedName>
</protein>
<dbReference type="InParanoid" id="A0A1Z5JKW1"/>
<reference evidence="5 6" key="1">
    <citation type="journal article" date="2015" name="Plant Cell">
        <title>Oil accumulation by the oleaginous diatom Fistulifera solaris as revealed by the genome and transcriptome.</title>
        <authorList>
            <person name="Tanaka T."/>
            <person name="Maeda Y."/>
            <person name="Veluchamy A."/>
            <person name="Tanaka M."/>
            <person name="Abida H."/>
            <person name="Marechal E."/>
            <person name="Bowler C."/>
            <person name="Muto M."/>
            <person name="Sunaga Y."/>
            <person name="Tanaka M."/>
            <person name="Yoshino T."/>
            <person name="Taniguchi T."/>
            <person name="Fukuda Y."/>
            <person name="Nemoto M."/>
            <person name="Matsumoto M."/>
            <person name="Wong P.S."/>
            <person name="Aburatani S."/>
            <person name="Fujibuchi W."/>
        </authorList>
    </citation>
    <scope>NUCLEOTIDE SEQUENCE [LARGE SCALE GENOMIC DNA]</scope>
    <source>
        <strain evidence="5 6">JPCC DA0580</strain>
    </source>
</reference>
<proteinExistence type="predicted"/>
<dbReference type="InterPro" id="IPR001487">
    <property type="entry name" value="Bromodomain"/>
</dbReference>
<evidence type="ECO:0000256" key="2">
    <source>
        <dbReference type="PROSITE-ProRule" id="PRU00035"/>
    </source>
</evidence>
<dbReference type="SMART" id="SM00297">
    <property type="entry name" value="BROMO"/>
    <property type="match status" value="1"/>
</dbReference>
<dbReference type="GO" id="GO:0035267">
    <property type="term" value="C:NuA4 histone acetyltransferase complex"/>
    <property type="evidence" value="ECO:0007669"/>
    <property type="project" value="TreeGrafter"/>
</dbReference>